<dbReference type="AlphaFoldDB" id="A0A078AED9"/>
<evidence type="ECO:0000313" key="2">
    <source>
        <dbReference type="Proteomes" id="UP000039865"/>
    </source>
</evidence>
<proteinExistence type="predicted"/>
<reference evidence="1 2" key="1">
    <citation type="submission" date="2014-06" db="EMBL/GenBank/DDBJ databases">
        <authorList>
            <person name="Swart Estienne"/>
        </authorList>
    </citation>
    <scope>NUCLEOTIDE SEQUENCE [LARGE SCALE GENOMIC DNA]</scope>
    <source>
        <strain evidence="1 2">130c</strain>
    </source>
</reference>
<dbReference type="Proteomes" id="UP000039865">
    <property type="component" value="Unassembled WGS sequence"/>
</dbReference>
<sequence>MAQYAKGVDISFEESSSIEADTQIAIKNDKRALDKPIYPDSIVLKIDVSLVCSNDDYFKSFFRKIKNAVNIIARSISPRTITVSQLIRDFVSTKFLELMQSLQSGDGYEVNSIHITITECSIINNKLDENLPKTLLKQMANTKNESLLINLSQHDSFLDEINVYFVIF</sequence>
<accession>A0A078AED9</accession>
<name>A0A078AED9_STYLE</name>
<dbReference type="InParanoid" id="A0A078AED9"/>
<gene>
    <name evidence="1" type="primary">Contig4347.g4661</name>
    <name evidence="1" type="ORF">STYLEM_9632</name>
</gene>
<protein>
    <submittedName>
        <fullName evidence="1">Uncharacterized protein</fullName>
    </submittedName>
</protein>
<dbReference type="EMBL" id="CCKQ01009165">
    <property type="protein sequence ID" value="CDW80629.1"/>
    <property type="molecule type" value="Genomic_DNA"/>
</dbReference>
<evidence type="ECO:0000313" key="1">
    <source>
        <dbReference type="EMBL" id="CDW80629.1"/>
    </source>
</evidence>
<keyword evidence="2" id="KW-1185">Reference proteome</keyword>
<organism evidence="1 2">
    <name type="scientific">Stylonychia lemnae</name>
    <name type="common">Ciliate</name>
    <dbReference type="NCBI Taxonomy" id="5949"/>
    <lineage>
        <taxon>Eukaryota</taxon>
        <taxon>Sar</taxon>
        <taxon>Alveolata</taxon>
        <taxon>Ciliophora</taxon>
        <taxon>Intramacronucleata</taxon>
        <taxon>Spirotrichea</taxon>
        <taxon>Stichotrichia</taxon>
        <taxon>Sporadotrichida</taxon>
        <taxon>Oxytrichidae</taxon>
        <taxon>Stylonychinae</taxon>
        <taxon>Stylonychia</taxon>
    </lineage>
</organism>